<proteinExistence type="predicted"/>
<dbReference type="OrthoDB" id="2691164at2"/>
<keyword evidence="2" id="KW-0812">Transmembrane</keyword>
<dbReference type="AlphaFoldDB" id="A0A498DCV5"/>
<evidence type="ECO:0000256" key="1">
    <source>
        <dbReference type="SAM" id="Coils"/>
    </source>
</evidence>
<dbReference type="Proteomes" id="UP000270219">
    <property type="component" value="Unassembled WGS sequence"/>
</dbReference>
<evidence type="ECO:0000313" key="4">
    <source>
        <dbReference type="EMBL" id="RLL47876.1"/>
    </source>
</evidence>
<dbReference type="NCBIfam" id="NF041479">
    <property type="entry name" value="spor_membprot_YtrI"/>
    <property type="match status" value="1"/>
</dbReference>
<keyword evidence="2" id="KW-0472">Membrane</keyword>
<dbReference type="RefSeq" id="WP_121520493.1">
    <property type="nucleotide sequence ID" value="NZ_RCHR01000001.1"/>
</dbReference>
<evidence type="ECO:0000256" key="2">
    <source>
        <dbReference type="SAM" id="Phobius"/>
    </source>
</evidence>
<reference evidence="4 5" key="1">
    <citation type="submission" date="2018-10" db="EMBL/GenBank/DDBJ databases">
        <title>Oceanobacillus sp. YLB-02 draft genome.</title>
        <authorList>
            <person name="Yu L."/>
        </authorList>
    </citation>
    <scope>NUCLEOTIDE SEQUENCE [LARGE SCALE GENOMIC DNA]</scope>
    <source>
        <strain evidence="4 5">YLB-02</strain>
    </source>
</reference>
<protein>
    <recommendedName>
        <fullName evidence="3">Sporulation membrane protein YtrI C-terminal domain-containing protein</fullName>
    </recommendedName>
</protein>
<evidence type="ECO:0000313" key="5">
    <source>
        <dbReference type="Proteomes" id="UP000270219"/>
    </source>
</evidence>
<gene>
    <name evidence="4" type="ORF">D8M04_00935</name>
</gene>
<keyword evidence="5" id="KW-1185">Reference proteome</keyword>
<keyword evidence="1" id="KW-0175">Coiled coil</keyword>
<evidence type="ECO:0000259" key="3">
    <source>
        <dbReference type="Pfam" id="PF26347"/>
    </source>
</evidence>
<sequence>MHIPPYHKKPAWQLLIVGCTLGAIVSYFVLIYMYGSMYEELIEENLELQSQYNELKRQNEALLAANEDLNEKSNQEPIIELIEVQIINPEEVKLDRLIMHELEDLIKDEINYLIGRRVDSISESDLLLYRTIENKGFTIEDITYYFDITELTISKSLKIKLRAKLSNKI</sequence>
<comment type="caution">
    <text evidence="4">The sequence shown here is derived from an EMBL/GenBank/DDBJ whole genome shotgun (WGS) entry which is preliminary data.</text>
</comment>
<dbReference type="EMBL" id="RCHR01000001">
    <property type="protein sequence ID" value="RLL47876.1"/>
    <property type="molecule type" value="Genomic_DNA"/>
</dbReference>
<feature type="coiled-coil region" evidence="1">
    <location>
        <begin position="38"/>
        <end position="75"/>
    </location>
</feature>
<accession>A0A498DCV5</accession>
<organism evidence="4 5">
    <name type="scientific">Oceanobacillus piezotolerans</name>
    <dbReference type="NCBI Taxonomy" id="2448030"/>
    <lineage>
        <taxon>Bacteria</taxon>
        <taxon>Bacillati</taxon>
        <taxon>Bacillota</taxon>
        <taxon>Bacilli</taxon>
        <taxon>Bacillales</taxon>
        <taxon>Bacillaceae</taxon>
        <taxon>Oceanobacillus</taxon>
    </lineage>
</organism>
<keyword evidence="2" id="KW-1133">Transmembrane helix</keyword>
<feature type="domain" description="Sporulation membrane protein YtrI C-terminal" evidence="3">
    <location>
        <begin position="82"/>
        <end position="164"/>
    </location>
</feature>
<dbReference type="InterPro" id="IPR048198">
    <property type="entry name" value="YtrI"/>
</dbReference>
<dbReference type="Pfam" id="PF26347">
    <property type="entry name" value="YtrI_sporulation"/>
    <property type="match status" value="1"/>
</dbReference>
<dbReference type="InterPro" id="IPR058620">
    <property type="entry name" value="YtrI_C"/>
</dbReference>
<name>A0A498DCV5_9BACI</name>
<feature type="transmembrane region" description="Helical" evidence="2">
    <location>
        <begin position="12"/>
        <end position="34"/>
    </location>
</feature>